<evidence type="ECO:0000313" key="1">
    <source>
        <dbReference type="EMBL" id="KPQ31578.1"/>
    </source>
</evidence>
<proteinExistence type="predicted"/>
<dbReference type="EMBL" id="LJZR01000095">
    <property type="protein sequence ID" value="KPQ31578.1"/>
    <property type="molecule type" value="Genomic_DNA"/>
</dbReference>
<comment type="caution">
    <text evidence="1">The sequence shown here is derived from an EMBL/GenBank/DDBJ whole genome shotgun (WGS) entry which is preliminary data.</text>
</comment>
<protein>
    <submittedName>
        <fullName evidence="1">Uncharacterized protein</fullName>
    </submittedName>
</protein>
<dbReference type="Proteomes" id="UP000050465">
    <property type="component" value="Unassembled WGS sequence"/>
</dbReference>
<gene>
    <name evidence="1" type="ORF">HLUCCA11_23485</name>
</gene>
<dbReference type="AlphaFoldDB" id="A0A0N8KLQ3"/>
<name>A0A0N8KLQ3_9CYAN</name>
<evidence type="ECO:0000313" key="2">
    <source>
        <dbReference type="Proteomes" id="UP000050465"/>
    </source>
</evidence>
<organism evidence="1 2">
    <name type="scientific">Phormidesmis priestleyi Ana</name>
    <dbReference type="NCBI Taxonomy" id="1666911"/>
    <lineage>
        <taxon>Bacteria</taxon>
        <taxon>Bacillati</taxon>
        <taxon>Cyanobacteriota</taxon>
        <taxon>Cyanophyceae</taxon>
        <taxon>Leptolyngbyales</taxon>
        <taxon>Leptolyngbyaceae</taxon>
        <taxon>Phormidesmis</taxon>
    </lineage>
</organism>
<accession>A0A0N8KLQ3</accession>
<reference evidence="1 2" key="1">
    <citation type="submission" date="2015-09" db="EMBL/GenBank/DDBJ databases">
        <title>Identification and resolution of microdiversity through metagenomic sequencing of parallel consortia.</title>
        <authorList>
            <person name="Nelson W.C."/>
            <person name="Romine M.F."/>
            <person name="Lindemann S.R."/>
        </authorList>
    </citation>
    <scope>NUCLEOTIDE SEQUENCE [LARGE SCALE GENOMIC DNA]</scope>
    <source>
        <strain evidence="1">Ana</strain>
    </source>
</reference>
<sequence length="66" mass="6705">MASSVTAFVAGSVTMARSVVGIKVSGLKTSGSKTSGPKALLLVLSDERLKRTKEIALAIDQGTAAQ</sequence>